<dbReference type="GO" id="GO:0000976">
    <property type="term" value="F:transcription cis-regulatory region binding"/>
    <property type="evidence" value="ECO:0007669"/>
    <property type="project" value="UniProtKB-ARBA"/>
</dbReference>
<reference evidence="9 10" key="1">
    <citation type="submission" date="2017-09" db="EMBL/GenBank/DDBJ databases">
        <title>WGS assembly of Aquilegia coerulea Goldsmith.</title>
        <authorList>
            <person name="Hodges S."/>
            <person name="Kramer E."/>
            <person name="Nordborg M."/>
            <person name="Tomkins J."/>
            <person name="Borevitz J."/>
            <person name="Derieg N."/>
            <person name="Yan J."/>
            <person name="Mihaltcheva S."/>
            <person name="Hayes R.D."/>
            <person name="Rokhsar D."/>
        </authorList>
    </citation>
    <scope>NUCLEOTIDE SEQUENCE [LARGE SCALE GENOMIC DNA]</scope>
    <source>
        <strain evidence="10">cv. Goldsmith</strain>
    </source>
</reference>
<feature type="domain" description="HTH myb-type" evidence="8">
    <location>
        <begin position="66"/>
        <end position="120"/>
    </location>
</feature>
<dbReference type="InterPro" id="IPR017930">
    <property type="entry name" value="Myb_dom"/>
</dbReference>
<dbReference type="GO" id="GO:0005634">
    <property type="term" value="C:nucleus"/>
    <property type="evidence" value="ECO:0007669"/>
    <property type="project" value="UniProtKB-SubCell"/>
</dbReference>
<dbReference type="EMBL" id="KZ305090">
    <property type="protein sequence ID" value="PIA28039.1"/>
    <property type="molecule type" value="Genomic_DNA"/>
</dbReference>
<dbReference type="STRING" id="218851.A0A2G5C9T0"/>
<keyword evidence="3" id="KW-0805">Transcription regulation</keyword>
<keyword evidence="10" id="KW-1185">Reference proteome</keyword>
<organism evidence="9 10">
    <name type="scientific">Aquilegia coerulea</name>
    <name type="common">Rocky mountain columbine</name>
    <dbReference type="NCBI Taxonomy" id="218851"/>
    <lineage>
        <taxon>Eukaryota</taxon>
        <taxon>Viridiplantae</taxon>
        <taxon>Streptophyta</taxon>
        <taxon>Embryophyta</taxon>
        <taxon>Tracheophyta</taxon>
        <taxon>Spermatophyta</taxon>
        <taxon>Magnoliopsida</taxon>
        <taxon>Ranunculales</taxon>
        <taxon>Ranunculaceae</taxon>
        <taxon>Thalictroideae</taxon>
        <taxon>Aquilegia</taxon>
    </lineage>
</organism>
<keyword evidence="6" id="KW-0539">Nucleus</keyword>
<dbReference type="SUPFAM" id="SSF46689">
    <property type="entry name" value="Homeodomain-like"/>
    <property type="match status" value="1"/>
</dbReference>
<dbReference type="InterPro" id="IPR015495">
    <property type="entry name" value="Myb_TF_plants"/>
</dbReference>
<dbReference type="Gene3D" id="1.10.10.60">
    <property type="entry name" value="Homeodomain-like"/>
    <property type="match status" value="2"/>
</dbReference>
<dbReference type="CDD" id="cd00167">
    <property type="entry name" value="SANT"/>
    <property type="match status" value="2"/>
</dbReference>
<keyword evidence="5" id="KW-0804">Transcription</keyword>
<evidence type="ECO:0000256" key="5">
    <source>
        <dbReference type="ARBA" id="ARBA00023163"/>
    </source>
</evidence>
<evidence type="ECO:0000313" key="10">
    <source>
        <dbReference type="Proteomes" id="UP000230069"/>
    </source>
</evidence>
<sequence>MGRSPSLDKSSSHSHFNKGAWTEQEDQILINYIKLHGEGSWRQLPKAAGLLRCGKSCRLRWTNYLRPDLRRGNFTVEEDEIIIKLHSLHGNKWSLIAERLPGRTDNEIKNYWNTHIRRKLLSQGLDPKTHLPINAIASDNKSRSNNSPIPIAAASKPTDDFITQDANDNRGIVRVPVQHHQLPDLNLELSLHVSCQSSAEQEELKQKDSSYQVLMKPQPVQAVSHNVCLCCNLGLYGKEGCKCQGANMDHLHRYF</sequence>
<dbReference type="FunFam" id="1.10.10.60:FF:000001">
    <property type="entry name" value="MYB-related transcription factor"/>
    <property type="match status" value="1"/>
</dbReference>
<keyword evidence="4" id="KW-0238">DNA-binding</keyword>
<dbReference type="InParanoid" id="A0A2G5C9T0"/>
<evidence type="ECO:0000256" key="1">
    <source>
        <dbReference type="ARBA" id="ARBA00004123"/>
    </source>
</evidence>
<dbReference type="SMART" id="SM00717">
    <property type="entry name" value="SANT"/>
    <property type="match status" value="2"/>
</dbReference>
<name>A0A2G5C9T0_AQUCA</name>
<feature type="domain" description="Myb-like" evidence="7">
    <location>
        <begin position="66"/>
        <end position="116"/>
    </location>
</feature>
<dbReference type="PANTHER" id="PTHR47994:SF5">
    <property type="entry name" value="F14D16.11-RELATED"/>
    <property type="match status" value="1"/>
</dbReference>
<dbReference type="OrthoDB" id="2143914at2759"/>
<feature type="domain" description="HTH myb-type" evidence="8">
    <location>
        <begin position="13"/>
        <end position="65"/>
    </location>
</feature>
<dbReference type="Proteomes" id="UP000230069">
    <property type="component" value="Unassembled WGS sequence"/>
</dbReference>
<dbReference type="InterPro" id="IPR009057">
    <property type="entry name" value="Homeodomain-like_sf"/>
</dbReference>
<evidence type="ECO:0000313" key="9">
    <source>
        <dbReference type="EMBL" id="PIA28039.1"/>
    </source>
</evidence>
<dbReference type="GO" id="GO:0080090">
    <property type="term" value="P:regulation of primary metabolic process"/>
    <property type="evidence" value="ECO:0007669"/>
    <property type="project" value="UniProtKB-ARBA"/>
</dbReference>
<evidence type="ECO:0000259" key="7">
    <source>
        <dbReference type="PROSITE" id="PS50090"/>
    </source>
</evidence>
<evidence type="ECO:0000256" key="4">
    <source>
        <dbReference type="ARBA" id="ARBA00023125"/>
    </source>
</evidence>
<protein>
    <submittedName>
        <fullName evidence="9">Uncharacterized protein</fullName>
    </submittedName>
</protein>
<dbReference type="PROSITE" id="PS51294">
    <property type="entry name" value="HTH_MYB"/>
    <property type="match status" value="2"/>
</dbReference>
<evidence type="ECO:0000259" key="8">
    <source>
        <dbReference type="PROSITE" id="PS51294"/>
    </source>
</evidence>
<proteinExistence type="predicted"/>
<evidence type="ECO:0000256" key="6">
    <source>
        <dbReference type="ARBA" id="ARBA00023242"/>
    </source>
</evidence>
<dbReference type="FunFam" id="1.10.10.60:FF:000394">
    <property type="entry name" value="MYB transcription factor"/>
    <property type="match status" value="1"/>
</dbReference>
<evidence type="ECO:0000256" key="2">
    <source>
        <dbReference type="ARBA" id="ARBA00022737"/>
    </source>
</evidence>
<feature type="domain" description="Myb-like" evidence="7">
    <location>
        <begin position="13"/>
        <end position="65"/>
    </location>
</feature>
<comment type="subcellular location">
    <subcellularLocation>
        <location evidence="1">Nucleus</location>
    </subcellularLocation>
</comment>
<dbReference type="Pfam" id="PF00249">
    <property type="entry name" value="Myb_DNA-binding"/>
    <property type="match status" value="2"/>
</dbReference>
<dbReference type="InterPro" id="IPR001005">
    <property type="entry name" value="SANT/Myb"/>
</dbReference>
<dbReference type="PANTHER" id="PTHR47994">
    <property type="entry name" value="F14D16.11-RELATED"/>
    <property type="match status" value="1"/>
</dbReference>
<gene>
    <name evidence="9" type="ORF">AQUCO_07300013v1</name>
</gene>
<dbReference type="GO" id="GO:0051707">
    <property type="term" value="P:response to other organism"/>
    <property type="evidence" value="ECO:0007669"/>
    <property type="project" value="UniProtKB-ARBA"/>
</dbReference>
<keyword evidence="2" id="KW-0677">Repeat</keyword>
<accession>A0A2G5C9T0</accession>
<dbReference type="PROSITE" id="PS50090">
    <property type="entry name" value="MYB_LIKE"/>
    <property type="match status" value="2"/>
</dbReference>
<evidence type="ECO:0000256" key="3">
    <source>
        <dbReference type="ARBA" id="ARBA00023015"/>
    </source>
</evidence>
<dbReference type="AlphaFoldDB" id="A0A2G5C9T0"/>